<keyword evidence="7 9" id="KW-0408">Iron</keyword>
<name>A0A849P5P6_9BURK</name>
<keyword evidence="2" id="KW-0813">Transport</keyword>
<gene>
    <name evidence="12" type="ORF">HKX39_04075</name>
</gene>
<dbReference type="GO" id="GO:0042597">
    <property type="term" value="C:periplasmic space"/>
    <property type="evidence" value="ECO:0007669"/>
    <property type="project" value="UniProtKB-SubCell"/>
</dbReference>
<protein>
    <submittedName>
        <fullName evidence="12">Cytochrome c</fullName>
    </submittedName>
</protein>
<evidence type="ECO:0000256" key="2">
    <source>
        <dbReference type="ARBA" id="ARBA00022448"/>
    </source>
</evidence>
<evidence type="ECO:0000256" key="4">
    <source>
        <dbReference type="ARBA" id="ARBA00022723"/>
    </source>
</evidence>
<dbReference type="InterPro" id="IPR009056">
    <property type="entry name" value="Cyt_c-like_dom"/>
</dbReference>
<evidence type="ECO:0000256" key="8">
    <source>
        <dbReference type="PIRSR" id="PIRSR000005-1"/>
    </source>
</evidence>
<dbReference type="Proteomes" id="UP000537862">
    <property type="component" value="Unassembled WGS sequence"/>
</dbReference>
<dbReference type="PROSITE" id="PS51007">
    <property type="entry name" value="CYTC"/>
    <property type="match status" value="2"/>
</dbReference>
<feature type="binding site" description="axial binding residue" evidence="9">
    <location>
        <position position="41"/>
    </location>
    <ligand>
        <name>heme c</name>
        <dbReference type="ChEBI" id="CHEBI:61717"/>
        <label>1</label>
    </ligand>
    <ligandPart>
        <name>Fe</name>
        <dbReference type="ChEBI" id="CHEBI:18248"/>
    </ligandPart>
</feature>
<feature type="domain" description="Cytochrome c" evidence="11">
    <location>
        <begin position="25"/>
        <end position="107"/>
    </location>
</feature>
<comment type="PTM">
    <text evidence="8">Binds 2 heme c groups covalently per subunit.</text>
</comment>
<dbReference type="RefSeq" id="WP_171680039.1">
    <property type="nucleotide sequence ID" value="NZ_JABGBN010000002.1"/>
</dbReference>
<dbReference type="PIRSF" id="PIRSF000005">
    <property type="entry name" value="Cytochrome_c4"/>
    <property type="match status" value="1"/>
</dbReference>
<feature type="chain" id="PRO_5032517116" evidence="10">
    <location>
        <begin position="22"/>
        <end position="212"/>
    </location>
</feature>
<feature type="binding site" description="covalent" evidence="8">
    <location>
        <position position="140"/>
    </location>
    <ligand>
        <name>heme c</name>
        <dbReference type="ChEBI" id="CHEBI:61717"/>
        <label>2</label>
    </ligand>
</feature>
<evidence type="ECO:0000256" key="6">
    <source>
        <dbReference type="ARBA" id="ARBA00022982"/>
    </source>
</evidence>
<feature type="binding site" description="axial binding residue" evidence="9">
    <location>
        <position position="144"/>
    </location>
    <ligand>
        <name>heme c</name>
        <dbReference type="ChEBI" id="CHEBI:61717"/>
        <label>2</label>
    </ligand>
    <ligandPart>
        <name>Fe</name>
        <dbReference type="ChEBI" id="CHEBI:18248"/>
    </ligandPart>
</feature>
<comment type="caution">
    <text evidence="12">The sequence shown here is derived from an EMBL/GenBank/DDBJ whole genome shotgun (WGS) entry which is preliminary data.</text>
</comment>
<keyword evidence="6" id="KW-0249">Electron transport</keyword>
<proteinExistence type="predicted"/>
<keyword evidence="13" id="KW-1185">Reference proteome</keyword>
<evidence type="ECO:0000256" key="3">
    <source>
        <dbReference type="ARBA" id="ARBA00022617"/>
    </source>
</evidence>
<dbReference type="SUPFAM" id="SSF46626">
    <property type="entry name" value="Cytochrome c"/>
    <property type="match status" value="2"/>
</dbReference>
<dbReference type="PANTHER" id="PTHR33751:SF9">
    <property type="entry name" value="CYTOCHROME C4"/>
    <property type="match status" value="1"/>
</dbReference>
<dbReference type="InterPro" id="IPR050597">
    <property type="entry name" value="Cytochrome_c_Oxidase_Subunit"/>
</dbReference>
<feature type="binding site" description="axial binding residue" evidence="9">
    <location>
        <position position="186"/>
    </location>
    <ligand>
        <name>heme c</name>
        <dbReference type="ChEBI" id="CHEBI:61717"/>
        <label>2</label>
    </ligand>
    <ligandPart>
        <name>Fe</name>
        <dbReference type="ChEBI" id="CHEBI:18248"/>
    </ligandPart>
</feature>
<evidence type="ECO:0000256" key="5">
    <source>
        <dbReference type="ARBA" id="ARBA00022764"/>
    </source>
</evidence>
<keyword evidence="3 8" id="KW-0349">Heme</keyword>
<comment type="subcellular location">
    <subcellularLocation>
        <location evidence="1">Periplasm</location>
    </subcellularLocation>
</comment>
<dbReference type="EMBL" id="JABGBN010000002">
    <property type="protein sequence ID" value="NOL51353.1"/>
    <property type="molecule type" value="Genomic_DNA"/>
</dbReference>
<feature type="signal peptide" evidence="10">
    <location>
        <begin position="1"/>
        <end position="21"/>
    </location>
</feature>
<keyword evidence="4 9" id="KW-0479">Metal-binding</keyword>
<accession>A0A849P5P6</accession>
<keyword evidence="5" id="KW-0574">Periplasm</keyword>
<sequence length="212" mass="23154">MKRLLSLTALAAFLLPIGAQAQDAQSIERGKQASMVCAACHMPDGRGSVVPNVEARPRITGLDPVYFVKQLQDYKSGARDNASMKPMATMLSDKQMQDVANYFASLPVVHDVAQPASEDMMKLGERLVKLGEWDRFIPACVSCHGAEARGAGANFPNLNGQPAEYTEQQLIAWQKGTRKNDLLGLMKPIAERLNENEIKALAAWFAAQPAQK</sequence>
<dbReference type="GO" id="GO:0020037">
    <property type="term" value="F:heme binding"/>
    <property type="evidence" value="ECO:0007669"/>
    <property type="project" value="InterPro"/>
</dbReference>
<organism evidence="12 13">
    <name type="scientific">Pelistega suis</name>
    <dbReference type="NCBI Taxonomy" id="1631957"/>
    <lineage>
        <taxon>Bacteria</taxon>
        <taxon>Pseudomonadati</taxon>
        <taxon>Pseudomonadota</taxon>
        <taxon>Betaproteobacteria</taxon>
        <taxon>Burkholderiales</taxon>
        <taxon>Alcaligenaceae</taxon>
        <taxon>Pelistega</taxon>
    </lineage>
</organism>
<dbReference type="AlphaFoldDB" id="A0A849P5P6"/>
<evidence type="ECO:0000256" key="10">
    <source>
        <dbReference type="SAM" id="SignalP"/>
    </source>
</evidence>
<feature type="binding site" description="covalent" evidence="8">
    <location>
        <position position="143"/>
    </location>
    <ligand>
        <name>heme c</name>
        <dbReference type="ChEBI" id="CHEBI:61717"/>
        <label>2</label>
    </ligand>
</feature>
<evidence type="ECO:0000313" key="13">
    <source>
        <dbReference type="Proteomes" id="UP000537862"/>
    </source>
</evidence>
<dbReference type="Gene3D" id="1.10.760.10">
    <property type="entry name" value="Cytochrome c-like domain"/>
    <property type="match status" value="2"/>
</dbReference>
<dbReference type="GO" id="GO:0009055">
    <property type="term" value="F:electron transfer activity"/>
    <property type="evidence" value="ECO:0007669"/>
    <property type="project" value="InterPro"/>
</dbReference>
<evidence type="ECO:0000256" key="9">
    <source>
        <dbReference type="PIRSR" id="PIRSR000005-2"/>
    </source>
</evidence>
<dbReference type="Pfam" id="PF00034">
    <property type="entry name" value="Cytochrom_C"/>
    <property type="match status" value="2"/>
</dbReference>
<feature type="binding site" description="axial binding residue" evidence="9">
    <location>
        <position position="84"/>
    </location>
    <ligand>
        <name>heme c</name>
        <dbReference type="ChEBI" id="CHEBI:61717"/>
        <label>1</label>
    </ligand>
    <ligandPart>
        <name>Fe</name>
        <dbReference type="ChEBI" id="CHEBI:18248"/>
    </ligandPart>
</feature>
<dbReference type="GO" id="GO:0005506">
    <property type="term" value="F:iron ion binding"/>
    <property type="evidence" value="ECO:0007669"/>
    <property type="project" value="InterPro"/>
</dbReference>
<feature type="domain" description="Cytochrome c" evidence="11">
    <location>
        <begin position="119"/>
        <end position="209"/>
    </location>
</feature>
<feature type="binding site" description="covalent" evidence="8">
    <location>
        <position position="40"/>
    </location>
    <ligand>
        <name>heme c</name>
        <dbReference type="ChEBI" id="CHEBI:61717"/>
        <label>1</label>
    </ligand>
</feature>
<dbReference type="PANTHER" id="PTHR33751">
    <property type="entry name" value="CBB3-TYPE CYTOCHROME C OXIDASE SUBUNIT FIXP"/>
    <property type="match status" value="1"/>
</dbReference>
<feature type="binding site" description="covalent" evidence="8">
    <location>
        <position position="37"/>
    </location>
    <ligand>
        <name>heme c</name>
        <dbReference type="ChEBI" id="CHEBI:61717"/>
        <label>1</label>
    </ligand>
</feature>
<dbReference type="InterPro" id="IPR036909">
    <property type="entry name" value="Cyt_c-like_dom_sf"/>
</dbReference>
<evidence type="ECO:0000256" key="1">
    <source>
        <dbReference type="ARBA" id="ARBA00004418"/>
    </source>
</evidence>
<reference evidence="12 13" key="1">
    <citation type="submission" date="2020-05" db="EMBL/GenBank/DDBJ databases">
        <authorList>
            <person name="Niu N."/>
        </authorList>
    </citation>
    <scope>NUCLEOTIDE SEQUENCE [LARGE SCALE GENOMIC DNA]</scope>
    <source>
        <strain evidence="12 13">3340-03</strain>
    </source>
</reference>
<evidence type="ECO:0000259" key="11">
    <source>
        <dbReference type="PROSITE" id="PS51007"/>
    </source>
</evidence>
<evidence type="ECO:0000313" key="12">
    <source>
        <dbReference type="EMBL" id="NOL51353.1"/>
    </source>
</evidence>
<keyword evidence="10" id="KW-0732">Signal</keyword>
<evidence type="ECO:0000256" key="7">
    <source>
        <dbReference type="ARBA" id="ARBA00023004"/>
    </source>
</evidence>
<dbReference type="InterPro" id="IPR024167">
    <property type="entry name" value="Cytochrome_c4-like"/>
</dbReference>